<feature type="transmembrane region" description="Helical" evidence="1">
    <location>
        <begin position="152"/>
        <end position="172"/>
    </location>
</feature>
<proteinExistence type="predicted"/>
<feature type="transmembrane region" description="Helical" evidence="1">
    <location>
        <begin position="184"/>
        <end position="208"/>
    </location>
</feature>
<accession>A0A1M4TT98</accession>
<gene>
    <name evidence="2" type="ORF">SAMN02745784_00845</name>
</gene>
<evidence type="ECO:0000313" key="3">
    <source>
        <dbReference type="Proteomes" id="UP000184114"/>
    </source>
</evidence>
<name>A0A1M4TT98_9FIRM</name>
<evidence type="ECO:0000256" key="1">
    <source>
        <dbReference type="SAM" id="Phobius"/>
    </source>
</evidence>
<feature type="transmembrane region" description="Helical" evidence="1">
    <location>
        <begin position="12"/>
        <end position="32"/>
    </location>
</feature>
<dbReference type="InterPro" id="IPR025699">
    <property type="entry name" value="ABC2_memb-like"/>
</dbReference>
<dbReference type="STRING" id="1123404.SAMN02745784_00845"/>
<keyword evidence="1" id="KW-0472">Membrane</keyword>
<evidence type="ECO:0000313" key="2">
    <source>
        <dbReference type="EMBL" id="SHE47729.1"/>
    </source>
</evidence>
<sequence length="220" mass="25428">MKHLIMKDIRLLRIINLIIFWISLIFGCVGVSTENIYKSKLIYGFSIFIMIYIVSIFSTQHELKAKSDMMLNSFPVNRYDIVRAKYISMGIYIFAISGIVFISSNLFKIMMNGEIIGSPATIFDVLFIIGFSLMFFSIYLPFQYYSIGKAQAFSQIFYIFLIILPNIIGRFGSKIETANIFKNIIVMDFGMFIFMFAVVGIILYLISLEVSKKIYSMKEF</sequence>
<dbReference type="AlphaFoldDB" id="A0A1M4TT98"/>
<dbReference type="GeneID" id="90996312"/>
<dbReference type="PROSITE" id="PS51257">
    <property type="entry name" value="PROKAR_LIPOPROTEIN"/>
    <property type="match status" value="1"/>
</dbReference>
<dbReference type="PANTHER" id="PTHR41309:SF2">
    <property type="entry name" value="MEMBRANE PROTEIN"/>
    <property type="match status" value="1"/>
</dbReference>
<keyword evidence="3" id="KW-1185">Reference proteome</keyword>
<feature type="transmembrane region" description="Helical" evidence="1">
    <location>
        <begin position="115"/>
        <end position="140"/>
    </location>
</feature>
<feature type="transmembrane region" description="Helical" evidence="1">
    <location>
        <begin position="84"/>
        <end position="103"/>
    </location>
</feature>
<protein>
    <submittedName>
        <fullName evidence="2">ABC-2 family transporter protein</fullName>
    </submittedName>
</protein>
<dbReference type="Pfam" id="PF13346">
    <property type="entry name" value="ABC2_membrane_5"/>
    <property type="match status" value="1"/>
</dbReference>
<feature type="transmembrane region" description="Helical" evidence="1">
    <location>
        <begin position="44"/>
        <end position="63"/>
    </location>
</feature>
<dbReference type="PANTHER" id="PTHR41309">
    <property type="entry name" value="MEMBRANE PROTEIN-RELATED"/>
    <property type="match status" value="1"/>
</dbReference>
<dbReference type="RefSeq" id="WP_072973453.1">
    <property type="nucleotide sequence ID" value="NZ_FQTY01000002.1"/>
</dbReference>
<reference evidence="3" key="1">
    <citation type="submission" date="2016-11" db="EMBL/GenBank/DDBJ databases">
        <authorList>
            <person name="Varghese N."/>
            <person name="Submissions S."/>
        </authorList>
    </citation>
    <scope>NUCLEOTIDE SEQUENCE [LARGE SCALE GENOMIC DNA]</scope>
    <source>
        <strain evidence="3">DSM 18095</strain>
    </source>
</reference>
<dbReference type="EMBL" id="FQTY01000002">
    <property type="protein sequence ID" value="SHE47729.1"/>
    <property type="molecule type" value="Genomic_DNA"/>
</dbReference>
<keyword evidence="1" id="KW-0812">Transmembrane</keyword>
<dbReference type="Proteomes" id="UP000184114">
    <property type="component" value="Unassembled WGS sequence"/>
</dbReference>
<keyword evidence="1" id="KW-1133">Transmembrane helix</keyword>
<organism evidence="2 3">
    <name type="scientific">Tissierella praeacuta DSM 18095</name>
    <dbReference type="NCBI Taxonomy" id="1123404"/>
    <lineage>
        <taxon>Bacteria</taxon>
        <taxon>Bacillati</taxon>
        <taxon>Bacillota</taxon>
        <taxon>Tissierellia</taxon>
        <taxon>Tissierellales</taxon>
        <taxon>Tissierellaceae</taxon>
        <taxon>Tissierella</taxon>
    </lineage>
</organism>